<proteinExistence type="predicted"/>
<reference evidence="1 2" key="1">
    <citation type="submission" date="2015-07" db="EMBL/GenBank/DDBJ databases">
        <authorList>
            <person name="Noorani M."/>
        </authorList>
    </citation>
    <scope>NUCLEOTIDE SEQUENCE [LARGE SCALE GENOMIC DNA]</scope>
    <source>
        <strain evidence="1 2">KCTC 42284</strain>
    </source>
</reference>
<evidence type="ECO:0000313" key="1">
    <source>
        <dbReference type="EMBL" id="AKS42702.1"/>
    </source>
</evidence>
<dbReference type="EMBL" id="CP012154">
    <property type="protein sequence ID" value="AKS42702.1"/>
    <property type="molecule type" value="Genomic_DNA"/>
</dbReference>
<dbReference type="RefSeq" id="WP_049726242.1">
    <property type="nucleotide sequence ID" value="NZ_CP012154.1"/>
</dbReference>
<dbReference type="STRING" id="1579979.WM2015_2339"/>
<dbReference type="AlphaFoldDB" id="A0A0K0XYK2"/>
<name>A0A0K0XYK2_9GAMM</name>
<organism evidence="1 2">
    <name type="scientific">Wenzhouxiangella marina</name>
    <dbReference type="NCBI Taxonomy" id="1579979"/>
    <lineage>
        <taxon>Bacteria</taxon>
        <taxon>Pseudomonadati</taxon>
        <taxon>Pseudomonadota</taxon>
        <taxon>Gammaproteobacteria</taxon>
        <taxon>Chromatiales</taxon>
        <taxon>Wenzhouxiangellaceae</taxon>
        <taxon>Wenzhouxiangella</taxon>
    </lineage>
</organism>
<evidence type="ECO:0000313" key="2">
    <source>
        <dbReference type="Proteomes" id="UP000066624"/>
    </source>
</evidence>
<accession>A0A0K0XYK2</accession>
<protein>
    <submittedName>
        <fullName evidence="1">Uncharacterized protein</fullName>
    </submittedName>
</protein>
<sequence length="141" mass="14927">MNAAAILKAGLAILLAWVPALFWLVFAGTGVIMGVGGLFSSEPWGGLVFIALGLGGILGFIGLTLACWTRWPMTRTRAIFLACGVISLLVAMAFLTIEGDRGSADPETILKVVYFVVCPVVFALHLIWKFLTGRDAGNLAS</sequence>
<dbReference type="KEGG" id="wma:WM2015_2339"/>
<keyword evidence="2" id="KW-1185">Reference proteome</keyword>
<gene>
    <name evidence="1" type="ORF">WM2015_2339</name>
</gene>
<dbReference type="Proteomes" id="UP000066624">
    <property type="component" value="Chromosome"/>
</dbReference>